<dbReference type="RefSeq" id="WP_290281826.1">
    <property type="nucleotide sequence ID" value="NZ_JAUFQI010000001.1"/>
</dbReference>
<dbReference type="Proteomes" id="UP001595710">
    <property type="component" value="Unassembled WGS sequence"/>
</dbReference>
<organism evidence="1 2">
    <name type="scientific">Reinekea marina</name>
    <dbReference type="NCBI Taxonomy" id="1310421"/>
    <lineage>
        <taxon>Bacteria</taxon>
        <taxon>Pseudomonadati</taxon>
        <taxon>Pseudomonadota</taxon>
        <taxon>Gammaproteobacteria</taxon>
        <taxon>Oceanospirillales</taxon>
        <taxon>Saccharospirillaceae</taxon>
        <taxon>Reinekea</taxon>
    </lineage>
</organism>
<protein>
    <recommendedName>
        <fullName evidence="3">tRNA 2-thiouridine synthesizing protein B</fullName>
    </recommendedName>
</protein>
<proteinExistence type="predicted"/>
<reference evidence="2" key="1">
    <citation type="journal article" date="2019" name="Int. J. Syst. Evol. Microbiol.">
        <title>The Global Catalogue of Microorganisms (GCM) 10K type strain sequencing project: providing services to taxonomists for standard genome sequencing and annotation.</title>
        <authorList>
            <consortium name="The Broad Institute Genomics Platform"/>
            <consortium name="The Broad Institute Genome Sequencing Center for Infectious Disease"/>
            <person name="Wu L."/>
            <person name="Ma J."/>
        </authorList>
    </citation>
    <scope>NUCLEOTIDE SEQUENCE [LARGE SCALE GENOMIC DNA]</scope>
    <source>
        <strain evidence="2">CECT 8288</strain>
    </source>
</reference>
<dbReference type="EMBL" id="JBHRYN010000005">
    <property type="protein sequence ID" value="MFC3700509.1"/>
    <property type="molecule type" value="Genomic_DNA"/>
</dbReference>
<sequence length="87" mass="9567">MTTVTLSLPPSPFQLEFLANSLSPTDAVIATSSSISLVYTEKPLNTQAFVRECELLQSGGHAHDSWTVITDEQWATHLITANKHIAW</sequence>
<gene>
    <name evidence="1" type="ORF">ACFOND_02570</name>
</gene>
<evidence type="ECO:0008006" key="3">
    <source>
        <dbReference type="Google" id="ProtNLM"/>
    </source>
</evidence>
<name>A0ABV7WQ02_9GAMM</name>
<evidence type="ECO:0000313" key="1">
    <source>
        <dbReference type="EMBL" id="MFC3700509.1"/>
    </source>
</evidence>
<comment type="caution">
    <text evidence="1">The sequence shown here is derived from an EMBL/GenBank/DDBJ whole genome shotgun (WGS) entry which is preliminary data.</text>
</comment>
<keyword evidence="2" id="KW-1185">Reference proteome</keyword>
<accession>A0ABV7WQ02</accession>
<evidence type="ECO:0000313" key="2">
    <source>
        <dbReference type="Proteomes" id="UP001595710"/>
    </source>
</evidence>